<feature type="domain" description="Polysaccharide chain length determinant N-terminal" evidence="18">
    <location>
        <begin position="9"/>
        <end position="96"/>
    </location>
</feature>
<dbReference type="AlphaFoldDB" id="A0A7C0XDY3"/>
<evidence type="ECO:0000256" key="17">
    <source>
        <dbReference type="SAM" id="Phobius"/>
    </source>
</evidence>
<keyword evidence="6" id="KW-0997">Cell inner membrane</keyword>
<evidence type="ECO:0000256" key="4">
    <source>
        <dbReference type="ARBA" id="ARBA00011903"/>
    </source>
</evidence>
<keyword evidence="7 21" id="KW-0808">Transferase</keyword>
<keyword evidence="14" id="KW-0829">Tyrosine-protein kinase</keyword>
<evidence type="ECO:0000256" key="14">
    <source>
        <dbReference type="ARBA" id="ARBA00023137"/>
    </source>
</evidence>
<comment type="caution">
    <text evidence="21">The sequence shown here is derived from an EMBL/GenBank/DDBJ whole genome shotgun (WGS) entry which is preliminary data.</text>
</comment>
<evidence type="ECO:0000256" key="10">
    <source>
        <dbReference type="ARBA" id="ARBA00022777"/>
    </source>
</evidence>
<evidence type="ECO:0000256" key="7">
    <source>
        <dbReference type="ARBA" id="ARBA00022679"/>
    </source>
</evidence>
<evidence type="ECO:0000256" key="12">
    <source>
        <dbReference type="ARBA" id="ARBA00022989"/>
    </source>
</evidence>
<feature type="domain" description="Tyrosine-protein kinase G-rich" evidence="20">
    <location>
        <begin position="447"/>
        <end position="520"/>
    </location>
</feature>
<sequence>MNSEEKGREVSLYDYINLIYRHRVLIIVVFVITTLGAWIFSLLSPPVYKASSVVKLALKETRLNVIPEISPALRTVDPVQSQIEIIKSRALLENLVMKHGLNISFLTPVDAFEFDTLWTTRKAKEGIYTVKFKGEYFQVFAPDGSVIGNGRLGEPFNGGVLGFLIRAKRKDYPLVIKFIVTAPDRVALSLKGIFKVTQKGQTDLAVISAQGSSPDFVKKMADALADEYVAFTLYGMQEEAKALRSFLEEQLNKVEKELKLAEDSLRAFKEKAGIFLLDESARTLIERLSALQSELAKAETEKQEAEHKLASLRAQLGEKTATFEKYKQTASSPEVSSNPLVRSLKEKLTSLEIQKAMLLEKYTELHPEVVAVNREIAKTKEELNRAVANALKSGPSAGDPIFQNLIAGIIESETKIQSTEGRINALKQLIKKYEAQMKLLPQKEVQLAELTRNVEANRAVYSMLINKLEETKIAEAQKSTDAKVIEYATRPIAPIKPRKKMNVLLGAILGLVLGVGGAFVLEYVDVNVKTPEEVEELLGVQVLGNIPYIKSAEDAEPRVRLITNLDPKSVTVEAYRSLKVNLKFASTGEPIRTFMVSSAKAEEGKTLTAVNLAITSVQAGERVILVDADMRNPSVHRFLEMTKSPGFTDVLKGEETLDDAIKHPEFLRDLAVLTCGSDVVNTLEVINSESFGRLLNELVNRYDTVIFDSAPILLVSDTLAMADRVKNLLLVVRAGYTERPALVAALRALKRANVNLVGAVVNAIHLQKHYGYYYPYKYYGYEEREKRKGKKSRSWWRYFTKRG</sequence>
<dbReference type="Gene3D" id="3.40.50.300">
    <property type="entry name" value="P-loop containing nucleotide triphosphate hydrolases"/>
    <property type="match status" value="1"/>
</dbReference>
<keyword evidence="13 17" id="KW-0472">Membrane</keyword>
<evidence type="ECO:0000256" key="1">
    <source>
        <dbReference type="ARBA" id="ARBA00004429"/>
    </source>
</evidence>
<keyword evidence="10" id="KW-0418">Kinase</keyword>
<dbReference type="Proteomes" id="UP000885931">
    <property type="component" value="Unassembled WGS sequence"/>
</dbReference>
<evidence type="ECO:0000259" key="19">
    <source>
        <dbReference type="Pfam" id="PF13614"/>
    </source>
</evidence>
<dbReference type="InterPro" id="IPR005702">
    <property type="entry name" value="Wzc-like_C"/>
</dbReference>
<comment type="similarity">
    <text evidence="3">Belongs to the etk/wzc family.</text>
</comment>
<feature type="transmembrane region" description="Helical" evidence="17">
    <location>
        <begin position="20"/>
        <end position="43"/>
    </location>
</feature>
<dbReference type="Pfam" id="PF13614">
    <property type="entry name" value="AAA_31"/>
    <property type="match status" value="1"/>
</dbReference>
<dbReference type="PANTHER" id="PTHR32309:SF13">
    <property type="entry name" value="FERRIC ENTEROBACTIN TRANSPORT PROTEIN FEPE"/>
    <property type="match status" value="1"/>
</dbReference>
<evidence type="ECO:0000256" key="15">
    <source>
        <dbReference type="ARBA" id="ARBA00051245"/>
    </source>
</evidence>
<dbReference type="GO" id="GO:0005886">
    <property type="term" value="C:plasma membrane"/>
    <property type="evidence" value="ECO:0007669"/>
    <property type="project" value="UniProtKB-SubCell"/>
</dbReference>
<dbReference type="EMBL" id="DRBW01000228">
    <property type="protein sequence ID" value="HDM90778.1"/>
    <property type="molecule type" value="Genomic_DNA"/>
</dbReference>
<evidence type="ECO:0000256" key="13">
    <source>
        <dbReference type="ARBA" id="ARBA00023136"/>
    </source>
</evidence>
<reference evidence="21" key="1">
    <citation type="journal article" date="2020" name="mSystems">
        <title>Genome- and Community-Level Interaction Insights into Carbon Utilization and Element Cycling Functions of Hydrothermarchaeota in Hydrothermal Sediment.</title>
        <authorList>
            <person name="Zhou Z."/>
            <person name="Liu Y."/>
            <person name="Xu W."/>
            <person name="Pan J."/>
            <person name="Luo Z.H."/>
            <person name="Li M."/>
        </authorList>
    </citation>
    <scope>NUCLEOTIDE SEQUENCE [LARGE SCALE GENOMIC DNA]</scope>
    <source>
        <strain evidence="21">HyVt-237</strain>
    </source>
</reference>
<comment type="subcellular location">
    <subcellularLocation>
        <location evidence="1">Cell inner membrane</location>
        <topology evidence="1">Multi-pass membrane protein</topology>
    </subcellularLocation>
</comment>
<dbReference type="NCBIfam" id="TIGR01007">
    <property type="entry name" value="eps_fam"/>
    <property type="match status" value="1"/>
</dbReference>
<evidence type="ECO:0000313" key="21">
    <source>
        <dbReference type="EMBL" id="HDM90778.1"/>
    </source>
</evidence>
<dbReference type="CDD" id="cd05387">
    <property type="entry name" value="BY-kinase"/>
    <property type="match status" value="1"/>
</dbReference>
<dbReference type="InterPro" id="IPR027417">
    <property type="entry name" value="P-loop_NTPase"/>
</dbReference>
<dbReference type="GO" id="GO:0004715">
    <property type="term" value="F:non-membrane spanning protein tyrosine kinase activity"/>
    <property type="evidence" value="ECO:0007669"/>
    <property type="project" value="UniProtKB-EC"/>
</dbReference>
<dbReference type="GO" id="GO:0005524">
    <property type="term" value="F:ATP binding"/>
    <property type="evidence" value="ECO:0007669"/>
    <property type="project" value="UniProtKB-KW"/>
</dbReference>
<evidence type="ECO:0000256" key="16">
    <source>
        <dbReference type="SAM" id="Coils"/>
    </source>
</evidence>
<accession>A0A7C0XDY3</accession>
<dbReference type="Gene3D" id="1.20.1170.10">
    <property type="match status" value="1"/>
</dbReference>
<evidence type="ECO:0000256" key="11">
    <source>
        <dbReference type="ARBA" id="ARBA00022840"/>
    </source>
</evidence>
<dbReference type="Pfam" id="PF13807">
    <property type="entry name" value="GNVR"/>
    <property type="match status" value="1"/>
</dbReference>
<gene>
    <name evidence="21" type="ORF">ENG67_06205</name>
</gene>
<keyword evidence="5" id="KW-1003">Cell membrane</keyword>
<keyword evidence="9" id="KW-0547">Nucleotide-binding</keyword>
<dbReference type="InterPro" id="IPR032807">
    <property type="entry name" value="GNVR"/>
</dbReference>
<feature type="coiled-coil region" evidence="16">
    <location>
        <begin position="416"/>
        <end position="443"/>
    </location>
</feature>
<evidence type="ECO:0000256" key="8">
    <source>
        <dbReference type="ARBA" id="ARBA00022692"/>
    </source>
</evidence>
<keyword evidence="11" id="KW-0067">ATP-binding</keyword>
<keyword evidence="16" id="KW-0175">Coiled coil</keyword>
<evidence type="ECO:0000256" key="2">
    <source>
        <dbReference type="ARBA" id="ARBA00007316"/>
    </source>
</evidence>
<evidence type="ECO:0000256" key="3">
    <source>
        <dbReference type="ARBA" id="ARBA00008883"/>
    </source>
</evidence>
<keyword evidence="8 17" id="KW-0812">Transmembrane</keyword>
<evidence type="ECO:0000256" key="9">
    <source>
        <dbReference type="ARBA" id="ARBA00022741"/>
    </source>
</evidence>
<keyword evidence="12 17" id="KW-1133">Transmembrane helix</keyword>
<organism evidence="21">
    <name type="scientific">candidate division WOR-3 bacterium</name>
    <dbReference type="NCBI Taxonomy" id="2052148"/>
    <lineage>
        <taxon>Bacteria</taxon>
        <taxon>Bacteria division WOR-3</taxon>
    </lineage>
</organism>
<feature type="domain" description="AAA" evidence="19">
    <location>
        <begin position="595"/>
        <end position="724"/>
    </location>
</feature>
<comment type="similarity">
    <text evidence="2">Belongs to the CpsD/CapB family.</text>
</comment>
<dbReference type="PANTHER" id="PTHR32309">
    <property type="entry name" value="TYROSINE-PROTEIN KINASE"/>
    <property type="match status" value="1"/>
</dbReference>
<protein>
    <recommendedName>
        <fullName evidence="4">non-specific protein-tyrosine kinase</fullName>
        <ecNumber evidence="4">2.7.10.2</ecNumber>
    </recommendedName>
</protein>
<dbReference type="SUPFAM" id="SSF52540">
    <property type="entry name" value="P-loop containing nucleoside triphosphate hydrolases"/>
    <property type="match status" value="1"/>
</dbReference>
<dbReference type="FunFam" id="3.40.50.300:FF:000527">
    <property type="entry name" value="Tyrosine-protein kinase etk"/>
    <property type="match status" value="1"/>
</dbReference>
<dbReference type="InterPro" id="IPR050445">
    <property type="entry name" value="Bact_polysacc_biosynth/exp"/>
</dbReference>
<evidence type="ECO:0000259" key="18">
    <source>
        <dbReference type="Pfam" id="PF02706"/>
    </source>
</evidence>
<proteinExistence type="inferred from homology"/>
<dbReference type="Pfam" id="PF02706">
    <property type="entry name" value="Wzz"/>
    <property type="match status" value="1"/>
</dbReference>
<dbReference type="InterPro" id="IPR003856">
    <property type="entry name" value="LPS_length_determ_N"/>
</dbReference>
<name>A0A7C0XDY3_UNCW3</name>
<evidence type="ECO:0000259" key="20">
    <source>
        <dbReference type="Pfam" id="PF13807"/>
    </source>
</evidence>
<dbReference type="InterPro" id="IPR025669">
    <property type="entry name" value="AAA_dom"/>
</dbReference>
<comment type="catalytic activity">
    <reaction evidence="15">
        <text>L-tyrosyl-[protein] + ATP = O-phospho-L-tyrosyl-[protein] + ADP + H(+)</text>
        <dbReference type="Rhea" id="RHEA:10596"/>
        <dbReference type="Rhea" id="RHEA-COMP:10136"/>
        <dbReference type="Rhea" id="RHEA-COMP:20101"/>
        <dbReference type="ChEBI" id="CHEBI:15378"/>
        <dbReference type="ChEBI" id="CHEBI:30616"/>
        <dbReference type="ChEBI" id="CHEBI:46858"/>
        <dbReference type="ChEBI" id="CHEBI:61978"/>
        <dbReference type="ChEBI" id="CHEBI:456216"/>
        <dbReference type="EC" id="2.7.10.2"/>
    </reaction>
</comment>
<dbReference type="EC" id="2.7.10.2" evidence="4"/>
<feature type="coiled-coil region" evidence="16">
    <location>
        <begin position="237"/>
        <end position="389"/>
    </location>
</feature>
<dbReference type="GO" id="GO:0042802">
    <property type="term" value="F:identical protein binding"/>
    <property type="evidence" value="ECO:0007669"/>
    <property type="project" value="UniProtKB-ARBA"/>
</dbReference>
<evidence type="ECO:0000256" key="6">
    <source>
        <dbReference type="ARBA" id="ARBA00022519"/>
    </source>
</evidence>
<evidence type="ECO:0000256" key="5">
    <source>
        <dbReference type="ARBA" id="ARBA00022475"/>
    </source>
</evidence>